<accession>A0AAV6LG85</accession>
<proteinExistence type="predicted"/>
<dbReference type="AlphaFoldDB" id="A0AAV6LG85"/>
<feature type="region of interest" description="Disordered" evidence="1">
    <location>
        <begin position="106"/>
        <end position="150"/>
    </location>
</feature>
<keyword evidence="3" id="KW-1185">Reference proteome</keyword>
<organism evidence="2 3">
    <name type="scientific">Rhododendron griersonianum</name>
    <dbReference type="NCBI Taxonomy" id="479676"/>
    <lineage>
        <taxon>Eukaryota</taxon>
        <taxon>Viridiplantae</taxon>
        <taxon>Streptophyta</taxon>
        <taxon>Embryophyta</taxon>
        <taxon>Tracheophyta</taxon>
        <taxon>Spermatophyta</taxon>
        <taxon>Magnoliopsida</taxon>
        <taxon>eudicotyledons</taxon>
        <taxon>Gunneridae</taxon>
        <taxon>Pentapetalae</taxon>
        <taxon>asterids</taxon>
        <taxon>Ericales</taxon>
        <taxon>Ericaceae</taxon>
        <taxon>Ericoideae</taxon>
        <taxon>Rhodoreae</taxon>
        <taxon>Rhododendron</taxon>
    </lineage>
</organism>
<feature type="compositionally biased region" description="Basic residues" evidence="1">
    <location>
        <begin position="138"/>
        <end position="150"/>
    </location>
</feature>
<feature type="compositionally biased region" description="Low complexity" evidence="1">
    <location>
        <begin position="120"/>
        <end position="133"/>
    </location>
</feature>
<comment type="caution">
    <text evidence="2">The sequence shown here is derived from an EMBL/GenBank/DDBJ whole genome shotgun (WGS) entry which is preliminary data.</text>
</comment>
<dbReference type="EMBL" id="JACTNZ010000001">
    <property type="protein sequence ID" value="KAG5563730.1"/>
    <property type="molecule type" value="Genomic_DNA"/>
</dbReference>
<reference evidence="2" key="1">
    <citation type="submission" date="2020-08" db="EMBL/GenBank/DDBJ databases">
        <title>Plant Genome Project.</title>
        <authorList>
            <person name="Zhang R.-G."/>
        </authorList>
    </citation>
    <scope>NUCLEOTIDE SEQUENCE</scope>
    <source>
        <strain evidence="2">WSP0</strain>
        <tissue evidence="2">Leaf</tissue>
    </source>
</reference>
<evidence type="ECO:0000313" key="3">
    <source>
        <dbReference type="Proteomes" id="UP000823749"/>
    </source>
</evidence>
<name>A0AAV6LG85_9ERIC</name>
<dbReference type="Proteomes" id="UP000823749">
    <property type="component" value="Chromosome 1"/>
</dbReference>
<protein>
    <submittedName>
        <fullName evidence="2">Uncharacterized protein</fullName>
    </submittedName>
</protein>
<sequence>MFGLDVSNPQNQIQKVLGCDKSCFPQTGYDGPAPKEFMVSLGNSKLAVVWSGYRDGFVVCCSKLNMSKRLKATTGQVDFVATHLSISYYSVARSGRLADCLAVFPSKKSESKEEASKVASTNNSINSSSNNNNDSEKKKKKRSRNRNRVA</sequence>
<evidence type="ECO:0000256" key="1">
    <source>
        <dbReference type="SAM" id="MobiDB-lite"/>
    </source>
</evidence>
<gene>
    <name evidence="2" type="ORF">RHGRI_000061</name>
</gene>
<evidence type="ECO:0000313" key="2">
    <source>
        <dbReference type="EMBL" id="KAG5563730.1"/>
    </source>
</evidence>
<feature type="compositionally biased region" description="Basic and acidic residues" evidence="1">
    <location>
        <begin position="107"/>
        <end position="116"/>
    </location>
</feature>